<reference evidence="1 2" key="1">
    <citation type="submission" date="2020-10" db="EMBL/GenBank/DDBJ databases">
        <title>Identification of Nocardia species via Next-generation sequencing and recognition of intraspecies genetic diversity.</title>
        <authorList>
            <person name="Li P."/>
            <person name="Li P."/>
            <person name="Lu B."/>
        </authorList>
    </citation>
    <scope>NUCLEOTIDE SEQUENCE [LARGE SCALE GENOMIC DNA]</scope>
    <source>
        <strain evidence="1 2">BJ06-0157</strain>
    </source>
</reference>
<sequence>MNKERQPRLGVDFGRVIQGAALAAGDEDTVFLSGGLAEALRTPPSPGAFEVLPRLVRRFGGRAWVISKCGPRVEQRTRQWLDHHDFYNRTGIPRDNVRFCRARADKAVHCAELGITHMIDDRLDVHRALRDLVPHRYLFGAQTDPIPGWVRHVPTWGEVELAVEATIDRGAHGDRAE</sequence>
<dbReference type="Gene3D" id="3.40.50.1000">
    <property type="entry name" value="HAD superfamily/HAD-like"/>
    <property type="match status" value="1"/>
</dbReference>
<evidence type="ECO:0000313" key="2">
    <source>
        <dbReference type="Proteomes" id="UP000702209"/>
    </source>
</evidence>
<organism evidence="1 2">
    <name type="scientific">Nocardia amamiensis</name>
    <dbReference type="NCBI Taxonomy" id="404578"/>
    <lineage>
        <taxon>Bacteria</taxon>
        <taxon>Bacillati</taxon>
        <taxon>Actinomycetota</taxon>
        <taxon>Actinomycetes</taxon>
        <taxon>Mycobacteriales</taxon>
        <taxon>Nocardiaceae</taxon>
        <taxon>Nocardia</taxon>
    </lineage>
</organism>
<gene>
    <name evidence="1" type="ORF">IU459_04980</name>
</gene>
<evidence type="ECO:0000313" key="1">
    <source>
        <dbReference type="EMBL" id="MBF6296895.1"/>
    </source>
</evidence>
<name>A0ABS0CJW9_9NOCA</name>
<dbReference type="Proteomes" id="UP000702209">
    <property type="component" value="Unassembled WGS sequence"/>
</dbReference>
<accession>A0ABS0CJW9</accession>
<protein>
    <submittedName>
        <fullName evidence="1">Uncharacterized protein</fullName>
    </submittedName>
</protein>
<comment type="caution">
    <text evidence="1">The sequence shown here is derived from an EMBL/GenBank/DDBJ whole genome shotgun (WGS) entry which is preliminary data.</text>
</comment>
<dbReference type="EMBL" id="JADLQX010000003">
    <property type="protein sequence ID" value="MBF6296895.1"/>
    <property type="molecule type" value="Genomic_DNA"/>
</dbReference>
<keyword evidence="2" id="KW-1185">Reference proteome</keyword>
<dbReference type="RefSeq" id="WP_195128271.1">
    <property type="nucleotide sequence ID" value="NZ_JADLQX010000003.1"/>
</dbReference>
<proteinExistence type="predicted"/>
<dbReference type="InterPro" id="IPR023214">
    <property type="entry name" value="HAD_sf"/>
</dbReference>